<dbReference type="WBParaSite" id="scaffold5290_cov149.g9380">
    <property type="protein sequence ID" value="scaffold5290_cov149.g9380"/>
    <property type="gene ID" value="scaffold5290_cov149.g9380"/>
</dbReference>
<proteinExistence type="predicted"/>
<protein>
    <submittedName>
        <fullName evidence="3">Uncharacterized protein</fullName>
    </submittedName>
</protein>
<keyword evidence="2" id="KW-1185">Reference proteome</keyword>
<dbReference type="Proteomes" id="UP000887561">
    <property type="component" value="Unplaced"/>
</dbReference>
<evidence type="ECO:0000313" key="2">
    <source>
        <dbReference type="Proteomes" id="UP000887561"/>
    </source>
</evidence>
<reference evidence="3" key="1">
    <citation type="submission" date="2022-11" db="UniProtKB">
        <authorList>
            <consortium name="WormBaseParasite"/>
        </authorList>
    </citation>
    <scope>IDENTIFICATION</scope>
</reference>
<evidence type="ECO:0000313" key="3">
    <source>
        <dbReference type="WBParaSite" id="scaffold5290_cov149.g9380"/>
    </source>
</evidence>
<name>A0A915MWW2_MELJA</name>
<feature type="region of interest" description="Disordered" evidence="1">
    <location>
        <begin position="180"/>
        <end position="218"/>
    </location>
</feature>
<accession>A0A915MWW2</accession>
<dbReference type="AlphaFoldDB" id="A0A915MWW2"/>
<organism evidence="2 3">
    <name type="scientific">Meloidogyne javanica</name>
    <name type="common">Root-knot nematode worm</name>
    <dbReference type="NCBI Taxonomy" id="6303"/>
    <lineage>
        <taxon>Eukaryota</taxon>
        <taxon>Metazoa</taxon>
        <taxon>Ecdysozoa</taxon>
        <taxon>Nematoda</taxon>
        <taxon>Chromadorea</taxon>
        <taxon>Rhabditida</taxon>
        <taxon>Tylenchina</taxon>
        <taxon>Tylenchomorpha</taxon>
        <taxon>Tylenchoidea</taxon>
        <taxon>Meloidogynidae</taxon>
        <taxon>Meloidogyninae</taxon>
        <taxon>Meloidogyne</taxon>
        <taxon>Meloidogyne incognita group</taxon>
    </lineage>
</organism>
<sequence length="295" mass="33792">MDDKKSKTIDLTCTTAIYAKEINFYELDFANKSNKPSCILLNNSGLAIETSKVSHAEQNVDGCKSYINSQNNDQYKVEQIFDQNKGDWNITEVIVYLQKGVKRNLEKSEEYKRDKIVKRLHAKYVEAKRTNQIPMASVAADEVNYEFDLNVISARQTVRYFKMFSKQNINPDICQVNSKHKHTEVDSERMGSTESHLSKKSKVMDNSAHNSNQADKAHESGFRVQKIAQMSNVGTSAQTPNYFIGESQFNDNRNGNGLNSLGSHNEFFVNKADELTEDDLNFWNEEEPQDMRKNM</sequence>
<evidence type="ECO:0000256" key="1">
    <source>
        <dbReference type="SAM" id="MobiDB-lite"/>
    </source>
</evidence>